<dbReference type="EMBL" id="AGBM01000001">
    <property type="protein sequence ID" value="EJL04711.1"/>
    <property type="molecule type" value="Genomic_DNA"/>
</dbReference>
<comment type="caution">
    <text evidence="7">The sequence shown here is derived from an EMBL/GenBank/DDBJ whole genome shotgun (WGS) entry which is preliminary data.</text>
</comment>
<dbReference type="FunFam" id="3.40.50.300:FF:000006">
    <property type="entry name" value="DNA-binding transcriptional regulator NtrC"/>
    <property type="match status" value="1"/>
</dbReference>
<dbReference type="GO" id="GO:0043565">
    <property type="term" value="F:sequence-specific DNA binding"/>
    <property type="evidence" value="ECO:0007669"/>
    <property type="project" value="InterPro"/>
</dbReference>
<dbReference type="SUPFAM" id="SSF52540">
    <property type="entry name" value="P-loop containing nucleoside triphosphate hydrolases"/>
    <property type="match status" value="1"/>
</dbReference>
<keyword evidence="3" id="KW-0805">Transcription regulation</keyword>
<dbReference type="Proteomes" id="UP000007289">
    <property type="component" value="Chromosome"/>
</dbReference>
<dbReference type="Pfam" id="PF25601">
    <property type="entry name" value="AAA_lid_14"/>
    <property type="match status" value="1"/>
</dbReference>
<evidence type="ECO:0000256" key="4">
    <source>
        <dbReference type="ARBA" id="ARBA00023125"/>
    </source>
</evidence>
<dbReference type="GO" id="GO:0006355">
    <property type="term" value="P:regulation of DNA-templated transcription"/>
    <property type="evidence" value="ECO:0007669"/>
    <property type="project" value="InterPro"/>
</dbReference>
<dbReference type="PROSITE" id="PS00675">
    <property type="entry name" value="SIGMA54_INTERACT_1"/>
    <property type="match status" value="1"/>
</dbReference>
<organism evidence="7">
    <name type="scientific">Pseudomonas fluorescens (strain Q2-87)</name>
    <dbReference type="NCBI Taxonomy" id="1038922"/>
    <lineage>
        <taxon>Bacteria</taxon>
        <taxon>Pseudomonadati</taxon>
        <taxon>Pseudomonadota</taxon>
        <taxon>Gammaproteobacteria</taxon>
        <taxon>Pseudomonadales</taxon>
        <taxon>Pseudomonadaceae</taxon>
        <taxon>Pseudomonas</taxon>
    </lineage>
</organism>
<dbReference type="Pfam" id="PF00158">
    <property type="entry name" value="Sigma54_activat"/>
    <property type="match status" value="1"/>
</dbReference>
<dbReference type="AlphaFoldDB" id="J2YBP6"/>
<keyword evidence="4" id="KW-0238">DNA-binding</keyword>
<evidence type="ECO:0000256" key="2">
    <source>
        <dbReference type="ARBA" id="ARBA00022840"/>
    </source>
</evidence>
<dbReference type="PROSITE" id="PS50045">
    <property type="entry name" value="SIGMA54_INTERACT_4"/>
    <property type="match status" value="1"/>
</dbReference>
<dbReference type="Gene3D" id="3.40.50.300">
    <property type="entry name" value="P-loop containing nucleotide triphosphate hydrolases"/>
    <property type="match status" value="1"/>
</dbReference>
<dbReference type="InterPro" id="IPR024096">
    <property type="entry name" value="NO_sig/Golgi_transp_ligand-bd"/>
</dbReference>
<dbReference type="InterPro" id="IPR027417">
    <property type="entry name" value="P-loop_NTPase"/>
</dbReference>
<dbReference type="Pfam" id="PF02954">
    <property type="entry name" value="HTH_8"/>
    <property type="match status" value="1"/>
</dbReference>
<dbReference type="PROSITE" id="PS00676">
    <property type="entry name" value="SIGMA54_INTERACT_2"/>
    <property type="match status" value="1"/>
</dbReference>
<dbReference type="CDD" id="cd00009">
    <property type="entry name" value="AAA"/>
    <property type="match status" value="1"/>
</dbReference>
<proteinExistence type="predicted"/>
<dbReference type="InterPro" id="IPR010523">
    <property type="entry name" value="XylR_N"/>
</dbReference>
<keyword evidence="2" id="KW-0067">ATP-binding</keyword>
<sequence length="657" mass="72493">MNNPHCQLPDLRVATEHYHPRGDSNELSDSSSPTPAELTDCLFFSPDDGRIWLNDQRMLLLHSSSFGALRREIIERQGLEQARGMLTRTGYSSGARDARLIRERWPHANAAAVFRAGTHLHTLEGMTKVEPLHFKFDSDSGFYEGEFLWHHSCEADEHVAAYGTGQDPVCWTELGYAIGFVSGLFGQLVIFREVECRGMGHERCRVVGKTAEQWGDVEQDLNYLNASQPAIVARADTRSDNVAGTAPLADSEQPLIGASAAFNAATQALQRVALTPATVLVSGESGVGKEMFARQLHQLSRRRDGPFIALNCAAIPDNLIEAELFGVERGAYTGATHSRPGRFERAHGGTLFLDEITCLSLAGQSKLLRALQEREIERIGGGHGIKVDVRVVAATNIDLRKAVADGAFREDLFYRLNVYPIALPPLRERRDDIPLLINAFLKRFCQEYGRVPMGLTMRALKVLLRYDFPGNVRELQNLIERGLIASEEGQAIDLMHLFRNEQLPVDAYSVDHHGGLSPMGLAANDAAEKPPLLQSLSQLDSDFSIDGLESRLISEALQLSSGNLAAAARSLGLSRAQFAYRLKKHQKVSRTKCRTCLSCVAQFASMVAVLPSSRASSLPQLAPGEAPSTRANAPRRYSLGVWFISMRKCRLKLDRLL</sequence>
<gene>
    <name evidence="7" type="primary">xylR</name>
    <name evidence="7" type="ORF">PflQ2_2448</name>
</gene>
<keyword evidence="5" id="KW-0804">Transcription</keyword>
<dbReference type="InterPro" id="IPR009057">
    <property type="entry name" value="Homeodomain-like_sf"/>
</dbReference>
<dbReference type="SMART" id="SM00989">
    <property type="entry name" value="V4R"/>
    <property type="match status" value="1"/>
</dbReference>
<dbReference type="InterPro" id="IPR025662">
    <property type="entry name" value="Sigma_54_int_dom_ATP-bd_1"/>
</dbReference>
<dbReference type="eggNOG" id="COG2204">
    <property type="taxonomic scope" value="Bacteria"/>
</dbReference>
<dbReference type="SMART" id="SM00382">
    <property type="entry name" value="AAA"/>
    <property type="match status" value="1"/>
</dbReference>
<dbReference type="PANTHER" id="PTHR32071">
    <property type="entry name" value="TRANSCRIPTIONAL REGULATORY PROTEIN"/>
    <property type="match status" value="1"/>
</dbReference>
<dbReference type="InterPro" id="IPR002197">
    <property type="entry name" value="HTH_Fis"/>
</dbReference>
<dbReference type="Gene3D" id="3.30.1380.20">
    <property type="entry name" value="Trafficking protein particle complex subunit 3"/>
    <property type="match status" value="1"/>
</dbReference>
<evidence type="ECO:0000259" key="6">
    <source>
        <dbReference type="PROSITE" id="PS50045"/>
    </source>
</evidence>
<reference evidence="7" key="1">
    <citation type="journal article" date="2012" name="PLoS Genet.">
        <title>Comparative Genomics of Plant-Associated Pseudomonas spp.: Insights into Diversity and Inheritance of Traits Involved in Multitrophic Interactions.</title>
        <authorList>
            <person name="Loper J.E."/>
            <person name="Hassan K.A."/>
            <person name="Mavrodi D.V."/>
            <person name="Davis E.W.II."/>
            <person name="Lim C.K."/>
            <person name="Shaffer B.T."/>
            <person name="Elbourne L.D."/>
            <person name="Stockwell V.O."/>
            <person name="Hartney S.L."/>
            <person name="Breakwell K."/>
            <person name="Henkels M.D."/>
            <person name="Tetu S.G."/>
            <person name="Rangel L.I."/>
            <person name="Kidarsa T.A."/>
            <person name="Wilson N.L."/>
            <person name="van de Mortel J.E."/>
            <person name="Song C."/>
            <person name="Blumhagen R."/>
            <person name="Radune D."/>
            <person name="Hostetler J.B."/>
            <person name="Brinkac L.M."/>
            <person name="Durkin A.S."/>
            <person name="Kluepfel D.A."/>
            <person name="Wechter W.P."/>
            <person name="Anderson A.J."/>
            <person name="Kim Y.C."/>
            <person name="Pierson L.S.III."/>
            <person name="Pierson E.A."/>
            <person name="Lindow S.E."/>
            <person name="Kobayashi D.Y."/>
            <person name="Raaijmakers J.M."/>
            <person name="Weller D.M."/>
            <person name="Thomashow L.S."/>
            <person name="Allen A.E."/>
            <person name="Paulsen I.T."/>
        </authorList>
    </citation>
    <scope>NUCLEOTIDE SEQUENCE [LARGE SCALE GENOMIC DNA]</scope>
    <source>
        <strain evidence="7">Q2-87</strain>
    </source>
</reference>
<dbReference type="SUPFAM" id="SSF111126">
    <property type="entry name" value="Ligand-binding domain in the NO signalling and Golgi transport"/>
    <property type="match status" value="1"/>
</dbReference>
<dbReference type="InterPro" id="IPR058031">
    <property type="entry name" value="AAA_lid_NorR"/>
</dbReference>
<dbReference type="InterPro" id="IPR002078">
    <property type="entry name" value="Sigma_54_int"/>
</dbReference>
<dbReference type="HOGENOM" id="CLU_000445_119_2_6"/>
<dbReference type="RefSeq" id="WP_003181157.1">
    <property type="nucleotide sequence ID" value="NZ_CM001558.1"/>
</dbReference>
<dbReference type="InterPro" id="IPR004096">
    <property type="entry name" value="V4R"/>
</dbReference>
<dbReference type="Gene3D" id="1.10.10.60">
    <property type="entry name" value="Homeodomain-like"/>
    <property type="match status" value="1"/>
</dbReference>
<dbReference type="PRINTS" id="PR01590">
    <property type="entry name" value="HTHFIS"/>
</dbReference>
<dbReference type="Pfam" id="PF02830">
    <property type="entry name" value="V4R"/>
    <property type="match status" value="1"/>
</dbReference>
<dbReference type="GO" id="GO:0005524">
    <property type="term" value="F:ATP binding"/>
    <property type="evidence" value="ECO:0007669"/>
    <property type="project" value="UniProtKB-KW"/>
</dbReference>
<dbReference type="InterPro" id="IPR025943">
    <property type="entry name" value="Sigma_54_int_dom_ATP-bd_2"/>
</dbReference>
<evidence type="ECO:0000313" key="7">
    <source>
        <dbReference type="EMBL" id="EJL04711.1"/>
    </source>
</evidence>
<dbReference type="InterPro" id="IPR003593">
    <property type="entry name" value="AAA+_ATPase"/>
</dbReference>
<protein>
    <submittedName>
        <fullName evidence="7">Transcriptional regulatory protein XylR</fullName>
    </submittedName>
</protein>
<dbReference type="PROSITE" id="PS00688">
    <property type="entry name" value="SIGMA54_INTERACT_3"/>
    <property type="match status" value="1"/>
</dbReference>
<feature type="domain" description="Sigma-54 factor interaction" evidence="6">
    <location>
        <begin position="255"/>
        <end position="484"/>
    </location>
</feature>
<dbReference type="SUPFAM" id="SSF46689">
    <property type="entry name" value="Homeodomain-like"/>
    <property type="match status" value="1"/>
</dbReference>
<keyword evidence="1" id="KW-0547">Nucleotide-binding</keyword>
<evidence type="ECO:0000256" key="1">
    <source>
        <dbReference type="ARBA" id="ARBA00022741"/>
    </source>
</evidence>
<dbReference type="PANTHER" id="PTHR32071:SF57">
    <property type="entry name" value="C4-DICARBOXYLATE TRANSPORT TRANSCRIPTIONAL REGULATORY PROTEIN DCTD"/>
    <property type="match status" value="1"/>
</dbReference>
<dbReference type="PATRIC" id="fig|1038922.3.peg.3077"/>
<evidence type="ECO:0000256" key="3">
    <source>
        <dbReference type="ARBA" id="ARBA00023015"/>
    </source>
</evidence>
<name>J2YBP6_PSEFQ</name>
<dbReference type="Pfam" id="PF06505">
    <property type="entry name" value="XylR_N"/>
    <property type="match status" value="1"/>
</dbReference>
<evidence type="ECO:0000256" key="5">
    <source>
        <dbReference type="ARBA" id="ARBA00023163"/>
    </source>
</evidence>
<dbReference type="InterPro" id="IPR025944">
    <property type="entry name" value="Sigma_54_int_dom_CS"/>
</dbReference>
<accession>J2YBP6</accession>
<dbReference type="Gene3D" id="1.10.8.60">
    <property type="match status" value="1"/>
</dbReference>